<evidence type="ECO:0000256" key="1">
    <source>
        <dbReference type="SAM" id="MobiDB-lite"/>
    </source>
</evidence>
<name>A0A2P5W2C2_GOSBA</name>
<feature type="region of interest" description="Disordered" evidence="1">
    <location>
        <begin position="1"/>
        <end position="22"/>
    </location>
</feature>
<proteinExistence type="predicted"/>
<reference evidence="2 3" key="1">
    <citation type="submission" date="2015-01" db="EMBL/GenBank/DDBJ databases">
        <title>Genome of allotetraploid Gossypium barbadense reveals genomic plasticity and fiber elongation in cotton evolution.</title>
        <authorList>
            <person name="Chen X."/>
            <person name="Liu X."/>
            <person name="Zhao B."/>
            <person name="Zheng H."/>
            <person name="Hu Y."/>
            <person name="Lu G."/>
            <person name="Yang C."/>
            <person name="Chen J."/>
            <person name="Shan C."/>
            <person name="Zhang L."/>
            <person name="Zhou Y."/>
            <person name="Wang L."/>
            <person name="Guo W."/>
            <person name="Bai Y."/>
            <person name="Ruan J."/>
            <person name="Shangguan X."/>
            <person name="Mao Y."/>
            <person name="Jiang J."/>
            <person name="Zhu Y."/>
            <person name="Lei J."/>
            <person name="Kang H."/>
            <person name="Chen S."/>
            <person name="He X."/>
            <person name="Wang R."/>
            <person name="Wang Y."/>
            <person name="Chen J."/>
            <person name="Wang L."/>
            <person name="Yu S."/>
            <person name="Wang B."/>
            <person name="Wei J."/>
            <person name="Song S."/>
            <person name="Lu X."/>
            <person name="Gao Z."/>
            <person name="Gu W."/>
            <person name="Deng X."/>
            <person name="Ma D."/>
            <person name="Wang S."/>
            <person name="Liang W."/>
            <person name="Fang L."/>
            <person name="Cai C."/>
            <person name="Zhu X."/>
            <person name="Zhou B."/>
            <person name="Zhang Y."/>
            <person name="Chen Z."/>
            <person name="Xu S."/>
            <person name="Zhu R."/>
            <person name="Wang S."/>
            <person name="Zhang T."/>
            <person name="Zhao G."/>
        </authorList>
    </citation>
    <scope>NUCLEOTIDE SEQUENCE [LARGE SCALE GENOMIC DNA]</scope>
    <source>
        <strain evidence="3">cv. Xinhai21</strain>
        <tissue evidence="2">Leaf</tissue>
    </source>
</reference>
<gene>
    <name evidence="2" type="ORF">GOBAR_AA35479</name>
</gene>
<accession>A0A2P5W2C2</accession>
<evidence type="ECO:0000313" key="2">
    <source>
        <dbReference type="EMBL" id="PPR85211.1"/>
    </source>
</evidence>
<evidence type="ECO:0000313" key="3">
    <source>
        <dbReference type="Proteomes" id="UP000239757"/>
    </source>
</evidence>
<organism evidence="2 3">
    <name type="scientific">Gossypium barbadense</name>
    <name type="common">Sea Island cotton</name>
    <name type="synonym">Hibiscus barbadensis</name>
    <dbReference type="NCBI Taxonomy" id="3634"/>
    <lineage>
        <taxon>Eukaryota</taxon>
        <taxon>Viridiplantae</taxon>
        <taxon>Streptophyta</taxon>
        <taxon>Embryophyta</taxon>
        <taxon>Tracheophyta</taxon>
        <taxon>Spermatophyta</taxon>
        <taxon>Magnoliopsida</taxon>
        <taxon>eudicotyledons</taxon>
        <taxon>Gunneridae</taxon>
        <taxon>Pentapetalae</taxon>
        <taxon>rosids</taxon>
        <taxon>malvids</taxon>
        <taxon>Malvales</taxon>
        <taxon>Malvaceae</taxon>
        <taxon>Malvoideae</taxon>
        <taxon>Gossypium</taxon>
    </lineage>
</organism>
<dbReference type="EMBL" id="KZ669497">
    <property type="protein sequence ID" value="PPR85211.1"/>
    <property type="molecule type" value="Genomic_DNA"/>
</dbReference>
<dbReference type="Proteomes" id="UP000239757">
    <property type="component" value="Unassembled WGS sequence"/>
</dbReference>
<sequence length="84" mass="8537">MAMGSIGPPLGEVKGRGPVLKSGDRLGTWDGAASGCGRMDQTRGPLGGLHLLRVGPSRGANPHGLVASPSNCLVSLFCLSKINK</sequence>
<protein>
    <submittedName>
        <fullName evidence="2">Uncharacterized protein</fullName>
    </submittedName>
</protein>
<dbReference type="AlphaFoldDB" id="A0A2P5W2C2"/>